<dbReference type="Proteomes" id="UP000178427">
    <property type="component" value="Unassembled WGS sequence"/>
</dbReference>
<evidence type="ECO:0000313" key="13">
    <source>
        <dbReference type="EMBL" id="OGG74126.1"/>
    </source>
</evidence>
<feature type="domain" description="DALR anticodon binding" evidence="11">
    <location>
        <begin position="428"/>
        <end position="537"/>
    </location>
</feature>
<dbReference type="InterPro" id="IPR001278">
    <property type="entry name" value="Arg-tRNA-ligase"/>
</dbReference>
<comment type="similarity">
    <text evidence="1 10">Belongs to the class-I aminoacyl-tRNA synthetase family.</text>
</comment>
<reference evidence="13 14" key="1">
    <citation type="journal article" date="2016" name="Nat. Commun.">
        <title>Thousands of microbial genomes shed light on interconnected biogeochemical processes in an aquifer system.</title>
        <authorList>
            <person name="Anantharaman K."/>
            <person name="Brown C.T."/>
            <person name="Hug L.A."/>
            <person name="Sharon I."/>
            <person name="Castelle C.J."/>
            <person name="Probst A.J."/>
            <person name="Thomas B.C."/>
            <person name="Singh A."/>
            <person name="Wilkins M.J."/>
            <person name="Karaoz U."/>
            <person name="Brodie E.L."/>
            <person name="Williams K.H."/>
            <person name="Hubbard S.S."/>
            <person name="Banfield J.F."/>
        </authorList>
    </citation>
    <scope>NUCLEOTIDE SEQUENCE [LARGE SCALE GENOMIC DNA]</scope>
</reference>
<dbReference type="Gene3D" id="3.40.50.620">
    <property type="entry name" value="HUPs"/>
    <property type="match status" value="1"/>
</dbReference>
<comment type="caution">
    <text evidence="13">The sequence shown here is derived from an EMBL/GenBank/DDBJ whole genome shotgun (WGS) entry which is preliminary data.</text>
</comment>
<dbReference type="EMBL" id="MFMA01000007">
    <property type="protein sequence ID" value="OGG74126.1"/>
    <property type="molecule type" value="Genomic_DNA"/>
</dbReference>
<dbReference type="Gene3D" id="1.10.730.10">
    <property type="entry name" value="Isoleucyl-tRNA Synthetase, Domain 1"/>
    <property type="match status" value="1"/>
</dbReference>
<dbReference type="PANTHER" id="PTHR11956">
    <property type="entry name" value="ARGINYL-TRNA SYNTHETASE"/>
    <property type="match status" value="1"/>
</dbReference>
<dbReference type="InterPro" id="IPR005148">
    <property type="entry name" value="Arg-tRNA-synth_N"/>
</dbReference>
<accession>A0A1F6EKG0</accession>
<dbReference type="NCBIfam" id="TIGR00456">
    <property type="entry name" value="argS"/>
    <property type="match status" value="1"/>
</dbReference>
<gene>
    <name evidence="13" type="ORF">A3A40_01580</name>
</gene>
<dbReference type="Pfam" id="PF03485">
    <property type="entry name" value="Arg_tRNA_synt_N"/>
    <property type="match status" value="1"/>
</dbReference>
<evidence type="ECO:0000313" key="14">
    <source>
        <dbReference type="Proteomes" id="UP000178427"/>
    </source>
</evidence>
<name>A0A1F6EKG0_9BACT</name>
<evidence type="ECO:0000259" key="11">
    <source>
        <dbReference type="SMART" id="SM00836"/>
    </source>
</evidence>
<evidence type="ECO:0000256" key="9">
    <source>
        <dbReference type="NCBIfam" id="TIGR00456"/>
    </source>
</evidence>
<dbReference type="STRING" id="1798513.A3A40_01580"/>
<dbReference type="InterPro" id="IPR008909">
    <property type="entry name" value="DALR_anticod-bd"/>
</dbReference>
<dbReference type="SUPFAM" id="SSF47323">
    <property type="entry name" value="Anticodon-binding domain of a subclass of class I aminoacyl-tRNA synthetases"/>
    <property type="match status" value="1"/>
</dbReference>
<sequence length="537" mass="59383">MREKIEQAVKAALPGVAFVVERPRALEHGDYSTNAALVGKVDPNELSSKLRSLLSSNEVEKIEVVGKFINFFLSREELTPKEQKIPQLYAGKKILLEKSAPNLFKPFHVGHLLNLSVGESLSRLMRALGGEVVDVAYPSDISLGVAKAVWVGLKEGVEPSDVHTLGKWYVEGTKIYDENEQAKAEIIKINQQLNDEEAGPALELYKKGRELNLAYFKDITTRLGSAFSDYFFESEAGKIGKDIVQSHIGSVFEKSDGAVVFPGEKYGLHTRVFLTSLGLAIYEAKDIGLLKLKFDKYNPDLSLVITDVEQKQYFEVVKKAAELIEPRWAQHSTYWQHGRMRFVGGKISSRYGNVPLAEDMIEAVKERIRAKFGESGKFADDKEKGERITEEVALGAIKYSFLKSSSGHNIVFDFDQAVAFEGGSGPYLQYALVRARSLLKKASGATVAQFVTPQSSTLERVLIHFSEVVARAAGEMEPHYVVTYLTELSSAFNGWYATERAIVDGVIAGHTLSLIKATEHTLAQGLALLGIPTPEEM</sequence>
<evidence type="ECO:0000256" key="8">
    <source>
        <dbReference type="ARBA" id="ARBA00049339"/>
    </source>
</evidence>
<dbReference type="PANTHER" id="PTHR11956:SF5">
    <property type="entry name" value="ARGININE--TRNA LIGASE, CYTOPLASMIC"/>
    <property type="match status" value="1"/>
</dbReference>
<keyword evidence="5 10" id="KW-0067">ATP-binding</keyword>
<dbReference type="SMART" id="SM01016">
    <property type="entry name" value="Arg_tRNA_synt_N"/>
    <property type="match status" value="1"/>
</dbReference>
<proteinExistence type="inferred from homology"/>
<evidence type="ECO:0000256" key="6">
    <source>
        <dbReference type="ARBA" id="ARBA00022917"/>
    </source>
</evidence>
<dbReference type="Pfam" id="PF05746">
    <property type="entry name" value="DALR_1"/>
    <property type="match status" value="1"/>
</dbReference>
<organism evidence="13 14">
    <name type="scientific">Candidatus Kaiserbacteria bacterium RIFCSPLOWO2_01_FULL_54_20</name>
    <dbReference type="NCBI Taxonomy" id="1798513"/>
    <lineage>
        <taxon>Bacteria</taxon>
        <taxon>Candidatus Kaiseribacteriota</taxon>
    </lineage>
</organism>
<dbReference type="GO" id="GO:0006420">
    <property type="term" value="P:arginyl-tRNA aminoacylation"/>
    <property type="evidence" value="ECO:0007669"/>
    <property type="project" value="UniProtKB-UniRule"/>
</dbReference>
<dbReference type="SUPFAM" id="SSF52374">
    <property type="entry name" value="Nucleotidylyl transferase"/>
    <property type="match status" value="1"/>
</dbReference>
<dbReference type="InterPro" id="IPR036695">
    <property type="entry name" value="Arg-tRNA-synth_N_sf"/>
</dbReference>
<dbReference type="SMART" id="SM00836">
    <property type="entry name" value="DALR_1"/>
    <property type="match status" value="1"/>
</dbReference>
<evidence type="ECO:0000256" key="1">
    <source>
        <dbReference type="ARBA" id="ARBA00005594"/>
    </source>
</evidence>
<dbReference type="GO" id="GO:0005737">
    <property type="term" value="C:cytoplasm"/>
    <property type="evidence" value="ECO:0007669"/>
    <property type="project" value="UniProtKB-UniRule"/>
</dbReference>
<keyword evidence="3 10" id="KW-0436">Ligase</keyword>
<dbReference type="PRINTS" id="PR01038">
    <property type="entry name" value="TRNASYNTHARG"/>
</dbReference>
<evidence type="ECO:0000256" key="4">
    <source>
        <dbReference type="ARBA" id="ARBA00022741"/>
    </source>
</evidence>
<evidence type="ECO:0000256" key="3">
    <source>
        <dbReference type="ARBA" id="ARBA00022598"/>
    </source>
</evidence>
<evidence type="ECO:0000256" key="5">
    <source>
        <dbReference type="ARBA" id="ARBA00022840"/>
    </source>
</evidence>
<dbReference type="Pfam" id="PF00750">
    <property type="entry name" value="tRNA-synt_1d"/>
    <property type="match status" value="1"/>
</dbReference>
<dbReference type="EC" id="6.1.1.19" evidence="2 9"/>
<dbReference type="Gene3D" id="3.30.1360.70">
    <property type="entry name" value="Arginyl tRNA synthetase N-terminal domain"/>
    <property type="match status" value="1"/>
</dbReference>
<dbReference type="InterPro" id="IPR009080">
    <property type="entry name" value="tRNAsynth_Ia_anticodon-bd"/>
</dbReference>
<evidence type="ECO:0000259" key="12">
    <source>
        <dbReference type="SMART" id="SM01016"/>
    </source>
</evidence>
<comment type="catalytic activity">
    <reaction evidence="8">
        <text>tRNA(Arg) + L-arginine + ATP = L-arginyl-tRNA(Arg) + AMP + diphosphate</text>
        <dbReference type="Rhea" id="RHEA:20301"/>
        <dbReference type="Rhea" id="RHEA-COMP:9658"/>
        <dbReference type="Rhea" id="RHEA-COMP:9673"/>
        <dbReference type="ChEBI" id="CHEBI:30616"/>
        <dbReference type="ChEBI" id="CHEBI:32682"/>
        <dbReference type="ChEBI" id="CHEBI:33019"/>
        <dbReference type="ChEBI" id="CHEBI:78442"/>
        <dbReference type="ChEBI" id="CHEBI:78513"/>
        <dbReference type="ChEBI" id="CHEBI:456215"/>
        <dbReference type="EC" id="6.1.1.19"/>
    </reaction>
</comment>
<evidence type="ECO:0000256" key="7">
    <source>
        <dbReference type="ARBA" id="ARBA00023146"/>
    </source>
</evidence>
<keyword evidence="6 10" id="KW-0648">Protein biosynthesis</keyword>
<dbReference type="SUPFAM" id="SSF55190">
    <property type="entry name" value="Arginyl-tRNA synthetase (ArgRS), N-terminal 'additional' domain"/>
    <property type="match status" value="1"/>
</dbReference>
<keyword evidence="7 10" id="KW-0030">Aminoacyl-tRNA synthetase</keyword>
<evidence type="ECO:0000256" key="2">
    <source>
        <dbReference type="ARBA" id="ARBA00012837"/>
    </source>
</evidence>
<evidence type="ECO:0000256" key="10">
    <source>
        <dbReference type="RuleBase" id="RU363038"/>
    </source>
</evidence>
<dbReference type="InterPro" id="IPR014729">
    <property type="entry name" value="Rossmann-like_a/b/a_fold"/>
</dbReference>
<feature type="domain" description="Arginyl tRNA synthetase N-terminal" evidence="12">
    <location>
        <begin position="3"/>
        <end position="73"/>
    </location>
</feature>
<dbReference type="GO" id="GO:0004814">
    <property type="term" value="F:arginine-tRNA ligase activity"/>
    <property type="evidence" value="ECO:0007669"/>
    <property type="project" value="UniProtKB-UniRule"/>
</dbReference>
<protein>
    <recommendedName>
        <fullName evidence="2 9">Arginine--tRNA ligase</fullName>
        <ecNumber evidence="2 9">6.1.1.19</ecNumber>
    </recommendedName>
</protein>
<dbReference type="GO" id="GO:0005524">
    <property type="term" value="F:ATP binding"/>
    <property type="evidence" value="ECO:0007669"/>
    <property type="project" value="UniProtKB-KW"/>
</dbReference>
<dbReference type="InterPro" id="IPR035684">
    <property type="entry name" value="ArgRS_core"/>
</dbReference>
<keyword evidence="4 10" id="KW-0547">Nucleotide-binding</keyword>
<dbReference type="AlphaFoldDB" id="A0A1F6EKG0"/>